<organism evidence="7 8">
    <name type="scientific">Acipenser oxyrinchus oxyrinchus</name>
    <dbReference type="NCBI Taxonomy" id="40147"/>
    <lineage>
        <taxon>Eukaryota</taxon>
        <taxon>Metazoa</taxon>
        <taxon>Chordata</taxon>
        <taxon>Craniata</taxon>
        <taxon>Vertebrata</taxon>
        <taxon>Euteleostomi</taxon>
        <taxon>Actinopterygii</taxon>
        <taxon>Chondrostei</taxon>
        <taxon>Acipenseriformes</taxon>
        <taxon>Acipenseridae</taxon>
        <taxon>Acipenser</taxon>
    </lineage>
</organism>
<dbReference type="PROSITE" id="PS50259">
    <property type="entry name" value="G_PROTEIN_RECEP_F3_4"/>
    <property type="match status" value="1"/>
</dbReference>
<feature type="compositionally biased region" description="Basic residues" evidence="5">
    <location>
        <begin position="104"/>
        <end position="114"/>
    </location>
</feature>
<accession>A0AAD8CEU5</accession>
<evidence type="ECO:0000256" key="2">
    <source>
        <dbReference type="ARBA" id="ARBA00022692"/>
    </source>
</evidence>
<keyword evidence="4" id="KW-0472">Membrane</keyword>
<feature type="domain" description="G-protein coupled receptors family 3 profile" evidence="6">
    <location>
        <begin position="1"/>
        <end position="26"/>
    </location>
</feature>
<comment type="caution">
    <text evidence="7">The sequence shown here is derived from an EMBL/GenBank/DDBJ whole genome shotgun (WGS) entry which is preliminary data.</text>
</comment>
<evidence type="ECO:0000256" key="4">
    <source>
        <dbReference type="ARBA" id="ARBA00023136"/>
    </source>
</evidence>
<dbReference type="InterPro" id="IPR017978">
    <property type="entry name" value="GPCR_3_C"/>
</dbReference>
<comment type="subcellular location">
    <subcellularLocation>
        <location evidence="1">Membrane</location>
        <topology evidence="1">Multi-pass membrane protein</topology>
    </subcellularLocation>
</comment>
<proteinExistence type="predicted"/>
<name>A0AAD8CEU5_ACIOX</name>
<evidence type="ECO:0000256" key="5">
    <source>
        <dbReference type="SAM" id="MobiDB-lite"/>
    </source>
</evidence>
<feature type="region of interest" description="Disordered" evidence="5">
    <location>
        <begin position="34"/>
        <end position="60"/>
    </location>
</feature>
<feature type="region of interest" description="Disordered" evidence="5">
    <location>
        <begin position="95"/>
        <end position="114"/>
    </location>
</feature>
<dbReference type="GO" id="GO:0016020">
    <property type="term" value="C:membrane"/>
    <property type="evidence" value="ECO:0007669"/>
    <property type="project" value="UniProtKB-SubCell"/>
</dbReference>
<evidence type="ECO:0000256" key="1">
    <source>
        <dbReference type="ARBA" id="ARBA00004141"/>
    </source>
</evidence>
<evidence type="ECO:0000313" key="7">
    <source>
        <dbReference type="EMBL" id="KAK1145648.1"/>
    </source>
</evidence>
<dbReference type="AlphaFoldDB" id="A0AAD8CEU5"/>
<dbReference type="GO" id="GO:0004930">
    <property type="term" value="F:G protein-coupled receptor activity"/>
    <property type="evidence" value="ECO:0007669"/>
    <property type="project" value="InterPro"/>
</dbReference>
<reference evidence="7" key="1">
    <citation type="submission" date="2022-02" db="EMBL/GenBank/DDBJ databases">
        <title>Atlantic sturgeon de novo genome assembly.</title>
        <authorList>
            <person name="Stock M."/>
            <person name="Klopp C."/>
            <person name="Guiguen Y."/>
            <person name="Cabau C."/>
            <person name="Parinello H."/>
            <person name="Santidrian Yebra-Pimentel E."/>
            <person name="Kuhl H."/>
            <person name="Dirks R.P."/>
            <person name="Guessner J."/>
            <person name="Wuertz S."/>
            <person name="Du K."/>
            <person name="Schartl M."/>
        </authorList>
    </citation>
    <scope>NUCLEOTIDE SEQUENCE</scope>
    <source>
        <strain evidence="7">STURGEONOMICS-FGT-2020</strain>
        <tissue evidence="7">Whole blood</tissue>
    </source>
</reference>
<evidence type="ECO:0000313" key="8">
    <source>
        <dbReference type="Proteomes" id="UP001230051"/>
    </source>
</evidence>
<dbReference type="Proteomes" id="UP001230051">
    <property type="component" value="Unassembled WGS sequence"/>
</dbReference>
<dbReference type="EMBL" id="JAGXEW010000147">
    <property type="protein sequence ID" value="KAK1145648.1"/>
    <property type="molecule type" value="Genomic_DNA"/>
</dbReference>
<keyword evidence="8" id="KW-1185">Reference proteome</keyword>
<evidence type="ECO:0000256" key="3">
    <source>
        <dbReference type="ARBA" id="ARBA00022989"/>
    </source>
</evidence>
<protein>
    <recommendedName>
        <fullName evidence="6">G-protein coupled receptors family 3 profile domain-containing protein</fullName>
    </recommendedName>
</protein>
<sequence>MLYMPKVYIVLFHPEQNVPKRKRSLKAMVTATTMSNKFTQKGSFRPNGRPSQKSAEPGDASIGFQANLHQLQQPRNLTKSLWQGLPSLRRVHYAEARGTEKGREKLKKSTNKNQ</sequence>
<keyword evidence="3" id="KW-1133">Transmembrane helix</keyword>
<evidence type="ECO:0000259" key="6">
    <source>
        <dbReference type="PROSITE" id="PS50259"/>
    </source>
</evidence>
<gene>
    <name evidence="7" type="ORF">AOXY_G36124</name>
</gene>
<keyword evidence="2" id="KW-0812">Transmembrane</keyword>